<keyword evidence="2" id="KW-1185">Reference proteome</keyword>
<keyword evidence="1" id="KW-0808">Transferase</keyword>
<dbReference type="RefSeq" id="WP_126536843.1">
    <property type="nucleotide sequence ID" value="NZ_BSPM01000008.1"/>
</dbReference>
<sequence length="478" mass="52877">MRVAVLTMQKDEGRLLESWIAYHGQLFGTDGLHIVDNGSTDPYTLDVLGNAARAGAKIFHNPSPRDFERKGEIISRIIAERCRRFDICFPLDADEFLVRFDDRQPTSDKAAIEAELQEFLDSGKQVSRLLAAIWNEPGSTFGHHAHQYKVGLRSDFPVKLDLGLHLYDHANRRDLVDAELIHRGRLGIMHFHNRPFADTLGRARLKLAQRVRDFEPATLRDYNGAGGHLIKYFFMTPQEYYAQFSKHEVDLAPLFAPYGLEVPFSRLPDEDASTLSAAIAAKPKAKGKPAPNTAPGLTAAELELFLSALRVATNVLEFGMGGKTILARGVVRGSLVAAHSDPAMIEKVRGEIGAGPGSFELLHADIGPVGAWGFPTSKQQNHLDNYHLGLANRITPDVDFFLIDGRFRVACAAMVAGAMAADAVVAIHNYRPRPHYHVVETVLRPIAETGELTLFVRRRDVDADTIAALFADHRADPR</sequence>
<proteinExistence type="predicted"/>
<evidence type="ECO:0000313" key="2">
    <source>
        <dbReference type="Proteomes" id="UP000294547"/>
    </source>
</evidence>
<dbReference type="Gene3D" id="3.40.50.150">
    <property type="entry name" value="Vaccinia Virus protein VP39"/>
    <property type="match status" value="1"/>
</dbReference>
<dbReference type="EMBL" id="SNXY01000006">
    <property type="protein sequence ID" value="TDP86647.1"/>
    <property type="molecule type" value="Genomic_DNA"/>
</dbReference>
<dbReference type="Proteomes" id="UP000294547">
    <property type="component" value="Unassembled WGS sequence"/>
</dbReference>
<gene>
    <name evidence="1" type="ORF">EDD54_0526</name>
</gene>
<protein>
    <submittedName>
        <fullName evidence="1">Glycosyltransferase involved in cell wall biosynthesis</fullName>
    </submittedName>
</protein>
<reference evidence="1 2" key="1">
    <citation type="submission" date="2019-03" db="EMBL/GenBank/DDBJ databases">
        <title>Genomic Encyclopedia of Type Strains, Phase IV (KMG-IV): sequencing the most valuable type-strain genomes for metagenomic binning, comparative biology and taxonomic classification.</title>
        <authorList>
            <person name="Goeker M."/>
        </authorList>
    </citation>
    <scope>NUCLEOTIDE SEQUENCE [LARGE SCALE GENOMIC DNA]</scope>
    <source>
        <strain evidence="1 2">DSM 102969</strain>
    </source>
</reference>
<dbReference type="OrthoDB" id="1997677at2"/>
<name>A0A4R6RL06_9HYPH</name>
<dbReference type="GO" id="GO:0016740">
    <property type="term" value="F:transferase activity"/>
    <property type="evidence" value="ECO:0007669"/>
    <property type="project" value="UniProtKB-KW"/>
</dbReference>
<evidence type="ECO:0000313" key="1">
    <source>
        <dbReference type="EMBL" id="TDP86647.1"/>
    </source>
</evidence>
<organism evidence="1 2">
    <name type="scientific">Oharaeibacter diazotrophicus</name>
    <dbReference type="NCBI Taxonomy" id="1920512"/>
    <lineage>
        <taxon>Bacteria</taxon>
        <taxon>Pseudomonadati</taxon>
        <taxon>Pseudomonadota</taxon>
        <taxon>Alphaproteobacteria</taxon>
        <taxon>Hyphomicrobiales</taxon>
        <taxon>Pleomorphomonadaceae</taxon>
        <taxon>Oharaeibacter</taxon>
    </lineage>
</organism>
<dbReference type="InterPro" id="IPR029063">
    <property type="entry name" value="SAM-dependent_MTases_sf"/>
</dbReference>
<accession>A0A4R6RL06</accession>
<dbReference type="Pfam" id="PF13704">
    <property type="entry name" value="Glyco_tranf_2_4"/>
    <property type="match status" value="1"/>
</dbReference>
<comment type="caution">
    <text evidence="1">The sequence shown here is derived from an EMBL/GenBank/DDBJ whole genome shotgun (WGS) entry which is preliminary data.</text>
</comment>
<dbReference type="AlphaFoldDB" id="A0A4R6RL06"/>